<name>A0A6I2M5J2_9BACI</name>
<evidence type="ECO:0000256" key="1">
    <source>
        <dbReference type="SAM" id="Coils"/>
    </source>
</evidence>
<dbReference type="Proteomes" id="UP000441585">
    <property type="component" value="Unassembled WGS sequence"/>
</dbReference>
<feature type="coiled-coil region" evidence="1">
    <location>
        <begin position="20"/>
        <end position="104"/>
    </location>
</feature>
<gene>
    <name evidence="2" type="ORF">GJU41_02275</name>
</gene>
<keyword evidence="1" id="KW-0175">Coiled coil</keyword>
<sequence>MKKQEGPHSAERFIQLQQQILHYRSELSRMQKLVSDAENQVKKEIIRNQYLQEKLNEALHTHTEQYEKEVFQLEKKVLKLEVALEEEKRRTADIRKKMLMQEEQAKPAVIEPVFQVHSYFQASLFLPQSEDDNLSVFGDFIIKNTGNQPLQQPIICIQISPLQFGSLSGKIIMQRKMDDTKIYEDATSNHWKHVHENWRERIRSENQYWLQPITETQINPNDDLIFSGFEISFPIPGKQPISVKGFVYTKELPKGVSSLNHLSIQ</sequence>
<evidence type="ECO:0000313" key="3">
    <source>
        <dbReference type="Proteomes" id="UP000441585"/>
    </source>
</evidence>
<reference evidence="2 3" key="1">
    <citation type="submission" date="2019-11" db="EMBL/GenBank/DDBJ databases">
        <title>Bacillus idriensis genome.</title>
        <authorList>
            <person name="Konopka E.N."/>
            <person name="Newman J.D."/>
        </authorList>
    </citation>
    <scope>NUCLEOTIDE SEQUENCE [LARGE SCALE GENOMIC DNA]</scope>
    <source>
        <strain evidence="2 3">DSM 19097</strain>
    </source>
</reference>
<comment type="caution">
    <text evidence="2">The sequence shown here is derived from an EMBL/GenBank/DDBJ whole genome shotgun (WGS) entry which is preliminary data.</text>
</comment>
<proteinExistence type="predicted"/>
<dbReference type="AlphaFoldDB" id="A0A6I2M5J2"/>
<evidence type="ECO:0000313" key="2">
    <source>
        <dbReference type="EMBL" id="MRX52787.1"/>
    </source>
</evidence>
<organism evidence="2 3">
    <name type="scientific">Metabacillus idriensis</name>
    <dbReference type="NCBI Taxonomy" id="324768"/>
    <lineage>
        <taxon>Bacteria</taxon>
        <taxon>Bacillati</taxon>
        <taxon>Bacillota</taxon>
        <taxon>Bacilli</taxon>
        <taxon>Bacillales</taxon>
        <taxon>Bacillaceae</taxon>
        <taxon>Metabacillus</taxon>
    </lineage>
</organism>
<protein>
    <submittedName>
        <fullName evidence="2">Uncharacterized protein</fullName>
    </submittedName>
</protein>
<keyword evidence="3" id="KW-1185">Reference proteome</keyword>
<accession>A0A6I2M5J2</accession>
<dbReference type="EMBL" id="WKKF01000001">
    <property type="protein sequence ID" value="MRX52787.1"/>
    <property type="molecule type" value="Genomic_DNA"/>
</dbReference>
<dbReference type="RefSeq" id="WP_070878318.1">
    <property type="nucleotide sequence ID" value="NZ_CAJFZX010000002.1"/>
</dbReference>